<dbReference type="EMBL" id="BDGX01000018">
    <property type="protein sequence ID" value="GAV49842.1"/>
    <property type="molecule type" value="Genomic_DNA"/>
</dbReference>
<reference evidence="1 2" key="1">
    <citation type="submission" date="2016-08" db="EMBL/GenBank/DDBJ databases">
        <title>Draft genome sequence of allopolyploid Zygosaccharomyces rouxii.</title>
        <authorList>
            <person name="Watanabe J."/>
            <person name="Uehara K."/>
            <person name="Mogi Y."/>
            <person name="Tsukioka Y."/>
        </authorList>
    </citation>
    <scope>NUCLEOTIDE SEQUENCE [LARGE SCALE GENOMIC DNA]</scope>
    <source>
        <strain evidence="1 2">NBRC 110957</strain>
    </source>
</reference>
<dbReference type="GO" id="GO:0034044">
    <property type="term" value="C:exomer complex"/>
    <property type="evidence" value="ECO:0007669"/>
    <property type="project" value="EnsemblFungi"/>
</dbReference>
<dbReference type="Proteomes" id="UP000187013">
    <property type="component" value="Unassembled WGS sequence"/>
</dbReference>
<protein>
    <submittedName>
        <fullName evidence="1">Uncharacterized protein</fullName>
    </submittedName>
</protein>
<dbReference type="eggNOG" id="ENOG502QRF3">
    <property type="taxonomic scope" value="Eukaryota"/>
</dbReference>
<evidence type="ECO:0000313" key="1">
    <source>
        <dbReference type="EMBL" id="GAV49842.1"/>
    </source>
</evidence>
<dbReference type="GO" id="GO:0006893">
    <property type="term" value="P:Golgi to plasma membrane transport"/>
    <property type="evidence" value="ECO:0007669"/>
    <property type="project" value="EnsemblFungi"/>
</dbReference>
<sequence>MSFLFKSKSRKKPTLAKDLQKNGASGFFPEDQVMESNGEDANVNTYNGSNAYNLIEFPRILERRFGESLGNRTRMLSELVASDKLGLGPPDMVHATLYDKFHKEEIGEYFFITGVDLSSGSMPIAFLNMLKLNQMENQASREGQISTYCCVNIFRQLDIRIRYESDKNFQINAVDCQNGTSTVQLSDAIWEETFVSACMRSFLTNVDVERKLPGLVEYPFAIAQGSTTNCKRAITSLCKFLPRLVECGWDSTKSVHPTVLHNNLTETLLILISVAPDLIAFTLQLLEKLGQDDPSNKVYYDIVKVAVMRVHGEKELEMIALIEKILSSLFPRLHHTPPKDSDSLHLVNCITDLLNLQAKFLLERGDNELALAISKFSTELSSDTFDSWYNLAQSYIQLEQYDKALVAINCMPRLADSDKYKMALWNQPTLVDYYKRPLGGAQSRCDLSTNEINNLSSTMKNQKESELLELVYGRIVMANESGRGCIKELWEKSCVDLGPIYGPQAHNLINFVSPQEVKLVADINLLARNTVAKSPSWFEEQVCDLLMALAARIGWNGLLQLRSQLFVMEKEYSGDAQTDLNSSGNAPPEIRRKRLCERWLDQLFLDLYEDLRISALSQEHRDVKYSGLEWELLGIILLRTWNLHDAVACLRTSIMARFDPVSCHKLLQLYMKQDFYNNLTLDPDLVLELVTMQIAYQSRFYDSFQVPSLLVLYRLSDYIDPDTIRNRIMALPFAERGILAMVDSMINWIKQMTKDTPDDGTDAIANV</sequence>
<dbReference type="PANTHER" id="PTHR31975">
    <property type="entry name" value="BUD SITE SELECTION PROTEIN 7-RELATED"/>
    <property type="match status" value="1"/>
</dbReference>
<dbReference type="SUPFAM" id="SSF48452">
    <property type="entry name" value="TPR-like"/>
    <property type="match status" value="1"/>
</dbReference>
<dbReference type="AlphaFoldDB" id="A0A1Q3A2C8"/>
<dbReference type="GO" id="GO:0006031">
    <property type="term" value="P:chitin biosynthetic process"/>
    <property type="evidence" value="ECO:0007669"/>
    <property type="project" value="EnsemblFungi"/>
</dbReference>
<dbReference type="InterPro" id="IPR015374">
    <property type="entry name" value="ChAPs"/>
</dbReference>
<name>A0A1Q3A2C8_ZYGRO</name>
<evidence type="ECO:0000313" key="2">
    <source>
        <dbReference type="Proteomes" id="UP000187013"/>
    </source>
</evidence>
<comment type="caution">
    <text evidence="1">The sequence shown here is derived from an EMBL/GenBank/DDBJ whole genome shotgun (WGS) entry which is preliminary data.</text>
</comment>
<dbReference type="InterPro" id="IPR011990">
    <property type="entry name" value="TPR-like_helical_dom_sf"/>
</dbReference>
<dbReference type="OMA" id="ETFVSCC"/>
<accession>A0A1Q3A2C8</accession>
<organism evidence="1 2">
    <name type="scientific">Zygosaccharomyces rouxii</name>
    <dbReference type="NCBI Taxonomy" id="4956"/>
    <lineage>
        <taxon>Eukaryota</taxon>
        <taxon>Fungi</taxon>
        <taxon>Dikarya</taxon>
        <taxon>Ascomycota</taxon>
        <taxon>Saccharomycotina</taxon>
        <taxon>Saccharomycetes</taxon>
        <taxon>Saccharomycetales</taxon>
        <taxon>Saccharomycetaceae</taxon>
        <taxon>Zygosaccharomyces</taxon>
    </lineage>
</organism>
<dbReference type="PANTHER" id="PTHR31975:SF2">
    <property type="entry name" value="CHITIN BIOSYNTHESIS PROTEIN CHS6-RELATED"/>
    <property type="match status" value="1"/>
</dbReference>
<dbReference type="OrthoDB" id="434695at2759"/>
<dbReference type="Pfam" id="PF09295">
    <property type="entry name" value="ChAPs"/>
    <property type="match status" value="2"/>
</dbReference>
<dbReference type="Gene3D" id="1.25.40.10">
    <property type="entry name" value="Tetratricopeptide repeat domain"/>
    <property type="match status" value="1"/>
</dbReference>
<proteinExistence type="predicted"/>
<gene>
    <name evidence="1" type="ORF">ZYGR_0R00840</name>
</gene>